<proteinExistence type="predicted"/>
<gene>
    <name evidence="1" type="ORF">SJ2017_1974</name>
</gene>
<organism evidence="1 2">
    <name type="scientific">Shewanella japonica</name>
    <dbReference type="NCBI Taxonomy" id="93973"/>
    <lineage>
        <taxon>Bacteria</taxon>
        <taxon>Pseudomonadati</taxon>
        <taxon>Pseudomonadota</taxon>
        <taxon>Gammaproteobacteria</taxon>
        <taxon>Alteromonadales</taxon>
        <taxon>Shewanellaceae</taxon>
        <taxon>Shewanella</taxon>
    </lineage>
</organism>
<sequence length="190" mass="21105">MQRRLVLKSLIAGGAVFSAAGITWFSISPENQPLTIKQTINTLNTLHMILVTQSESNSEYISSAGQWKLGQIFEHCAQSVEYSMTGYPEHKSAIFKNTLGHIAFSAFSAKGKMTHSLHETIPGAPQLSLNQDVSYYLLALSRLRKSLTDFESYAGTLMPHFAYGALTKAEYELAHVMHINNHLSEIITRT</sequence>
<dbReference type="InterPro" id="IPR011463">
    <property type="entry name" value="DUF1569"/>
</dbReference>
<accession>A0ABM6JKJ4</accession>
<dbReference type="EMBL" id="CP020472">
    <property type="protein sequence ID" value="ARD22275.1"/>
    <property type="molecule type" value="Genomic_DNA"/>
</dbReference>
<evidence type="ECO:0000313" key="2">
    <source>
        <dbReference type="Proteomes" id="UP000191820"/>
    </source>
</evidence>
<evidence type="ECO:0000313" key="1">
    <source>
        <dbReference type="EMBL" id="ARD22275.1"/>
    </source>
</evidence>
<dbReference type="Proteomes" id="UP000191820">
    <property type="component" value="Chromosome"/>
</dbReference>
<reference evidence="1 2" key="1">
    <citation type="submission" date="2017-03" db="EMBL/GenBank/DDBJ databases">
        <title>Genome sequencing of Shewanella japonica KCTC 22435.</title>
        <authorList>
            <person name="Kim K.M."/>
        </authorList>
    </citation>
    <scope>NUCLEOTIDE SEQUENCE [LARGE SCALE GENOMIC DNA]</scope>
    <source>
        <strain evidence="1 2">KCTC 22435</strain>
    </source>
</reference>
<dbReference type="Pfam" id="PF07606">
    <property type="entry name" value="DUF1569"/>
    <property type="match status" value="1"/>
</dbReference>
<evidence type="ECO:0008006" key="3">
    <source>
        <dbReference type="Google" id="ProtNLM"/>
    </source>
</evidence>
<keyword evidence="2" id="KW-1185">Reference proteome</keyword>
<dbReference type="RefSeq" id="WP_080915666.1">
    <property type="nucleotide sequence ID" value="NZ_CP020472.1"/>
</dbReference>
<name>A0ABM6JKJ4_9GAMM</name>
<protein>
    <recommendedName>
        <fullName evidence="3">DUF1569 domain-containing protein</fullName>
    </recommendedName>
</protein>